<evidence type="ECO:0000259" key="1">
    <source>
        <dbReference type="Pfam" id="PF01636"/>
    </source>
</evidence>
<dbReference type="PANTHER" id="PTHR21310">
    <property type="entry name" value="AMINOGLYCOSIDE PHOSPHOTRANSFERASE-RELATED-RELATED"/>
    <property type="match status" value="1"/>
</dbReference>
<organism evidence="2 3">
    <name type="scientific">Sodiomyces alkalinus (strain CBS 110278 / VKM F-3762 / F11)</name>
    <name type="common">Alkaliphilic filamentous fungus</name>
    <dbReference type="NCBI Taxonomy" id="1314773"/>
    <lineage>
        <taxon>Eukaryota</taxon>
        <taxon>Fungi</taxon>
        <taxon>Dikarya</taxon>
        <taxon>Ascomycota</taxon>
        <taxon>Pezizomycotina</taxon>
        <taxon>Sordariomycetes</taxon>
        <taxon>Hypocreomycetidae</taxon>
        <taxon>Glomerellales</taxon>
        <taxon>Plectosphaerellaceae</taxon>
        <taxon>Sodiomyces</taxon>
    </lineage>
</organism>
<feature type="domain" description="Aminoglycoside phosphotransferase" evidence="1">
    <location>
        <begin position="59"/>
        <end position="200"/>
    </location>
</feature>
<dbReference type="Proteomes" id="UP000272025">
    <property type="component" value="Unassembled WGS sequence"/>
</dbReference>
<dbReference type="RefSeq" id="XP_028468240.1">
    <property type="nucleotide sequence ID" value="XM_028612756.1"/>
</dbReference>
<dbReference type="Gene3D" id="3.90.1200.10">
    <property type="match status" value="1"/>
</dbReference>
<proteinExistence type="predicted"/>
<reference evidence="2 3" key="1">
    <citation type="journal article" date="2018" name="Mol. Ecol.">
        <title>The obligate alkalophilic soda-lake fungus Sodiomyces alkalinus has shifted to a protein diet.</title>
        <authorList>
            <person name="Grum-Grzhimaylo A.A."/>
            <person name="Falkoski D.L."/>
            <person name="van den Heuvel J."/>
            <person name="Valero-Jimenez C.A."/>
            <person name="Min B."/>
            <person name="Choi I.G."/>
            <person name="Lipzen A."/>
            <person name="Daum C.G."/>
            <person name="Aanen D.K."/>
            <person name="Tsang A."/>
            <person name="Henrissat B."/>
            <person name="Bilanenko E.N."/>
            <person name="de Vries R.P."/>
            <person name="van Kan J.A.L."/>
            <person name="Grigoriev I.V."/>
            <person name="Debets A.J.M."/>
        </authorList>
    </citation>
    <scope>NUCLEOTIDE SEQUENCE [LARGE SCALE GENOMIC DNA]</scope>
    <source>
        <strain evidence="2 3">F11</strain>
    </source>
</reference>
<evidence type="ECO:0000313" key="3">
    <source>
        <dbReference type="Proteomes" id="UP000272025"/>
    </source>
</evidence>
<dbReference type="Pfam" id="PF01636">
    <property type="entry name" value="APH"/>
    <property type="match status" value="1"/>
</dbReference>
<keyword evidence="3" id="KW-1185">Reference proteome</keyword>
<name>A0A3N2Q0Z5_SODAK</name>
<dbReference type="InterPro" id="IPR051678">
    <property type="entry name" value="AGP_Transferase"/>
</dbReference>
<dbReference type="SUPFAM" id="SSF56112">
    <property type="entry name" value="Protein kinase-like (PK-like)"/>
    <property type="match status" value="1"/>
</dbReference>
<gene>
    <name evidence="2" type="ORF">SODALDRAFT_338227</name>
</gene>
<dbReference type="InterPro" id="IPR011009">
    <property type="entry name" value="Kinase-like_dom_sf"/>
</dbReference>
<sequence length="247" mass="27862">MNTIPESSFFKNRHAGDLPTPAGVRAINIASGHPRASYFNRPPPVRIPSLGLLVKYGADVFIYMSLVEGETLQERWGDMDESERRGVCAELRSMVKAWRALQQDSEQPYIGSVGEQPLNDIFLACHPELTGPFQGDNAAQEFQDACGIDIANGTAIVFTHDDLVAPNIILSPGPKPRVKAVIDWAQAGWYPAYWEFCKARRVRLDPECFSDVMQHEWQQKYLPMMIDPVDDASYYHPWLYFVLSKGI</sequence>
<evidence type="ECO:0000313" key="2">
    <source>
        <dbReference type="EMBL" id="ROT40434.1"/>
    </source>
</evidence>
<dbReference type="PANTHER" id="PTHR21310:SF54">
    <property type="entry name" value="AMINOGLYCOSIDE PHOSPHOTRANSFERASE DOMAIN-CONTAINING PROTEIN"/>
    <property type="match status" value="1"/>
</dbReference>
<dbReference type="InterPro" id="IPR002575">
    <property type="entry name" value="Aminoglycoside_PTrfase"/>
</dbReference>
<dbReference type="EMBL" id="ML119052">
    <property type="protein sequence ID" value="ROT40434.1"/>
    <property type="molecule type" value="Genomic_DNA"/>
</dbReference>
<protein>
    <recommendedName>
        <fullName evidence="1">Aminoglycoside phosphotransferase domain-containing protein</fullName>
    </recommendedName>
</protein>
<accession>A0A3N2Q0Z5</accession>
<dbReference type="OrthoDB" id="5404599at2759"/>
<dbReference type="GeneID" id="39581234"/>
<dbReference type="AlphaFoldDB" id="A0A3N2Q0Z5"/>